<feature type="region of interest" description="Disordered" evidence="1">
    <location>
        <begin position="93"/>
        <end position="121"/>
    </location>
</feature>
<dbReference type="EMBL" id="JBFOLJ010000001">
    <property type="protein sequence ID" value="KAL2559331.1"/>
    <property type="molecule type" value="Genomic_DNA"/>
</dbReference>
<evidence type="ECO:0000313" key="3">
    <source>
        <dbReference type="Proteomes" id="UP001604277"/>
    </source>
</evidence>
<feature type="compositionally biased region" description="Polar residues" evidence="1">
    <location>
        <begin position="95"/>
        <end position="111"/>
    </location>
</feature>
<gene>
    <name evidence="2" type="ORF">Fot_04070</name>
</gene>
<keyword evidence="3" id="KW-1185">Reference proteome</keyword>
<evidence type="ECO:0000256" key="1">
    <source>
        <dbReference type="SAM" id="MobiDB-lite"/>
    </source>
</evidence>
<name>A0ABD1XBI8_9LAMI</name>
<organism evidence="2 3">
    <name type="scientific">Forsythia ovata</name>
    <dbReference type="NCBI Taxonomy" id="205694"/>
    <lineage>
        <taxon>Eukaryota</taxon>
        <taxon>Viridiplantae</taxon>
        <taxon>Streptophyta</taxon>
        <taxon>Embryophyta</taxon>
        <taxon>Tracheophyta</taxon>
        <taxon>Spermatophyta</taxon>
        <taxon>Magnoliopsida</taxon>
        <taxon>eudicotyledons</taxon>
        <taxon>Gunneridae</taxon>
        <taxon>Pentapetalae</taxon>
        <taxon>asterids</taxon>
        <taxon>lamiids</taxon>
        <taxon>Lamiales</taxon>
        <taxon>Oleaceae</taxon>
        <taxon>Forsythieae</taxon>
        <taxon>Forsythia</taxon>
    </lineage>
</organism>
<evidence type="ECO:0000313" key="2">
    <source>
        <dbReference type="EMBL" id="KAL2559331.1"/>
    </source>
</evidence>
<dbReference type="Proteomes" id="UP001604277">
    <property type="component" value="Unassembled WGS sequence"/>
</dbReference>
<proteinExistence type="predicted"/>
<reference evidence="3" key="1">
    <citation type="submission" date="2024-07" db="EMBL/GenBank/DDBJ databases">
        <title>Two chromosome-level genome assemblies of Korean endemic species Abeliophyllum distichum and Forsythia ovata (Oleaceae).</title>
        <authorList>
            <person name="Jang H."/>
        </authorList>
    </citation>
    <scope>NUCLEOTIDE SEQUENCE [LARGE SCALE GENOMIC DNA]</scope>
</reference>
<dbReference type="AlphaFoldDB" id="A0ABD1XBI8"/>
<comment type="caution">
    <text evidence="2">The sequence shown here is derived from an EMBL/GenBank/DDBJ whole genome shotgun (WGS) entry which is preliminary data.</text>
</comment>
<protein>
    <submittedName>
        <fullName evidence="2">Uncharacterized protein</fullName>
    </submittedName>
</protein>
<sequence>MGEFLRDDDGSLEAEEKEEKLRRELDKKKKKINMFYIQQKSWEEGLALKNKELGVLNGKVEAQGLTLAEMTTREGETVALALPLADNDAEALEQPTISKMNTSVSRTQDTDPSVFENLQDL</sequence>
<accession>A0ABD1XBI8</accession>